<evidence type="ECO:0000313" key="4">
    <source>
        <dbReference type="EMBL" id="MBC8629359.1"/>
    </source>
</evidence>
<dbReference type="PANTHER" id="PTHR43165:SF1">
    <property type="entry name" value="PHOSPHODIESTERASE MJ0936"/>
    <property type="match status" value="1"/>
</dbReference>
<dbReference type="NCBIfam" id="TIGR00040">
    <property type="entry name" value="yfcE"/>
    <property type="match status" value="1"/>
</dbReference>
<dbReference type="InterPro" id="IPR000979">
    <property type="entry name" value="Phosphodiesterase_MJ0936/Vps29"/>
</dbReference>
<dbReference type="EC" id="3.1.4.-" evidence="2"/>
<keyword evidence="5" id="KW-1185">Reference proteome</keyword>
<dbReference type="RefSeq" id="WP_187558943.1">
    <property type="nucleotide sequence ID" value="NZ_JACRTP010000005.1"/>
</dbReference>
<comment type="cofactor">
    <cofactor evidence="2">
        <name>a divalent metal cation</name>
        <dbReference type="ChEBI" id="CHEBI:60240"/>
    </cofactor>
</comment>
<evidence type="ECO:0000313" key="5">
    <source>
        <dbReference type="Proteomes" id="UP000661649"/>
    </source>
</evidence>
<name>A0ABR7PD77_9FIRM</name>
<evidence type="ECO:0000259" key="3">
    <source>
        <dbReference type="Pfam" id="PF12850"/>
    </source>
</evidence>
<accession>A0ABR7PD77</accession>
<evidence type="ECO:0000256" key="2">
    <source>
        <dbReference type="RuleBase" id="RU362039"/>
    </source>
</evidence>
<dbReference type="Pfam" id="PF12850">
    <property type="entry name" value="Metallophos_2"/>
    <property type="match status" value="1"/>
</dbReference>
<sequence>MKIAVLSDTHGLLRPEVLEQIESCDALIHAGDIGSQRIIDEIFIHLKPRVPVYFIRGNNDGAWASHLLKCQRFTLDGVNFCVVHEKKDVPWNLEETQIVIYGHTHKYEEREKEGRLWLNPGSCGEKRFFDAPSMALLYLKDGKWRVEKVEI</sequence>
<evidence type="ECO:0000256" key="1">
    <source>
        <dbReference type="ARBA" id="ARBA00008950"/>
    </source>
</evidence>
<dbReference type="Proteomes" id="UP000661649">
    <property type="component" value="Unassembled WGS sequence"/>
</dbReference>
<dbReference type="PANTHER" id="PTHR43165">
    <property type="entry name" value="METALLOPHOSPHOESTERASE"/>
    <property type="match status" value="1"/>
</dbReference>
<dbReference type="Gene3D" id="3.60.21.10">
    <property type="match status" value="1"/>
</dbReference>
<dbReference type="InterPro" id="IPR024654">
    <property type="entry name" value="Calcineurin-like_PHP_lpxH"/>
</dbReference>
<keyword evidence="2" id="KW-0479">Metal-binding</keyword>
<comment type="similarity">
    <text evidence="1 2">Belongs to the metallophosphoesterase superfamily. YfcE family.</text>
</comment>
<comment type="caution">
    <text evidence="4">The sequence shown here is derived from an EMBL/GenBank/DDBJ whole genome shotgun (WGS) entry which is preliminary data.</text>
</comment>
<protein>
    <recommendedName>
        <fullName evidence="2">Phosphoesterase</fullName>
        <ecNumber evidence="2">3.1.4.-</ecNumber>
    </recommendedName>
</protein>
<feature type="domain" description="Calcineurin-like phosphoesterase" evidence="3">
    <location>
        <begin position="1"/>
        <end position="141"/>
    </location>
</feature>
<dbReference type="InterPro" id="IPR053193">
    <property type="entry name" value="MetalloPDE_YfcE-like"/>
</dbReference>
<reference evidence="4 5" key="1">
    <citation type="submission" date="2020-08" db="EMBL/GenBank/DDBJ databases">
        <title>Genome public.</title>
        <authorList>
            <person name="Liu C."/>
            <person name="Sun Q."/>
        </authorList>
    </citation>
    <scope>NUCLEOTIDE SEQUENCE [LARGE SCALE GENOMIC DNA]</scope>
    <source>
        <strain evidence="4 5">3_YM_SP_D4_24.mj</strain>
    </source>
</reference>
<gene>
    <name evidence="4" type="ORF">H8712_12190</name>
</gene>
<organism evidence="4 5">
    <name type="scientific">Blautia stercoris</name>
    <dbReference type="NCBI Taxonomy" id="871664"/>
    <lineage>
        <taxon>Bacteria</taxon>
        <taxon>Bacillati</taxon>
        <taxon>Bacillota</taxon>
        <taxon>Clostridia</taxon>
        <taxon>Lachnospirales</taxon>
        <taxon>Lachnospiraceae</taxon>
        <taxon>Blautia</taxon>
    </lineage>
</organism>
<dbReference type="SUPFAM" id="SSF56300">
    <property type="entry name" value="Metallo-dependent phosphatases"/>
    <property type="match status" value="1"/>
</dbReference>
<proteinExistence type="inferred from homology"/>
<dbReference type="EMBL" id="JACRTP010000005">
    <property type="protein sequence ID" value="MBC8629359.1"/>
    <property type="molecule type" value="Genomic_DNA"/>
</dbReference>
<dbReference type="InterPro" id="IPR029052">
    <property type="entry name" value="Metallo-depent_PP-like"/>
</dbReference>